<feature type="transmembrane region" description="Helical" evidence="1">
    <location>
        <begin position="39"/>
        <end position="58"/>
    </location>
</feature>
<dbReference type="RefSeq" id="WP_068844567.1">
    <property type="nucleotide sequence ID" value="NZ_FRBT01000007.1"/>
</dbReference>
<keyword evidence="1" id="KW-0812">Transmembrane</keyword>
<proteinExistence type="predicted"/>
<dbReference type="Pfam" id="PF13239">
    <property type="entry name" value="2TM"/>
    <property type="match status" value="1"/>
</dbReference>
<keyword evidence="1" id="KW-1133">Transmembrane helix</keyword>
<keyword evidence="1" id="KW-0472">Membrane</keyword>
<reference evidence="4" key="1">
    <citation type="submission" date="2016-11" db="EMBL/GenBank/DDBJ databases">
        <authorList>
            <person name="Varghese N."/>
            <person name="Submissions S."/>
        </authorList>
    </citation>
    <scope>NUCLEOTIDE SEQUENCE [LARGE SCALE GENOMIC DNA]</scope>
    <source>
        <strain evidence="4">DSM 24724</strain>
    </source>
</reference>
<keyword evidence="4" id="KW-1185">Reference proteome</keyword>
<name>A0A1M7JXE1_9FLAO</name>
<organism evidence="3 4">
    <name type="scientific">Flavobacterium chilense</name>
    <dbReference type="NCBI Taxonomy" id="946677"/>
    <lineage>
        <taxon>Bacteria</taxon>
        <taxon>Pseudomonadati</taxon>
        <taxon>Bacteroidota</taxon>
        <taxon>Flavobacteriia</taxon>
        <taxon>Flavobacteriales</taxon>
        <taxon>Flavobacteriaceae</taxon>
        <taxon>Flavobacterium</taxon>
    </lineage>
</organism>
<sequence>MGRCRTRMYEEYGHEFKNDESFEIAYRKVKKIRGFYSHLRVYVMVNIIIIISSLNRPYVVDGHFVVRGFNNWEIYSTAFYWGIALLIHAFVVFGPDVFFSRDWEEKKIQKYMDRDAGNKNKWE</sequence>
<feature type="domain" description="2TM" evidence="2">
    <location>
        <begin position="25"/>
        <end position="113"/>
    </location>
</feature>
<dbReference type="AlphaFoldDB" id="A0A1M7JXE1"/>
<dbReference type="Proteomes" id="UP000184028">
    <property type="component" value="Unassembled WGS sequence"/>
</dbReference>
<protein>
    <submittedName>
        <fullName evidence="3">2TM domain-containing protein</fullName>
    </submittedName>
</protein>
<feature type="transmembrane region" description="Helical" evidence="1">
    <location>
        <begin position="78"/>
        <end position="99"/>
    </location>
</feature>
<evidence type="ECO:0000259" key="2">
    <source>
        <dbReference type="Pfam" id="PF13239"/>
    </source>
</evidence>
<evidence type="ECO:0000313" key="4">
    <source>
        <dbReference type="Proteomes" id="UP000184028"/>
    </source>
</evidence>
<dbReference type="OrthoDB" id="1495672at2"/>
<accession>A0A1M7JXE1</accession>
<dbReference type="InterPro" id="IPR025698">
    <property type="entry name" value="2TM_dom"/>
</dbReference>
<gene>
    <name evidence="3" type="ORF">SAMN05444484_10788</name>
</gene>
<dbReference type="STRING" id="946677.SAMN05444484_10788"/>
<dbReference type="EMBL" id="FRBT01000007">
    <property type="protein sequence ID" value="SHM57654.1"/>
    <property type="molecule type" value="Genomic_DNA"/>
</dbReference>
<evidence type="ECO:0000313" key="3">
    <source>
        <dbReference type="EMBL" id="SHM57654.1"/>
    </source>
</evidence>
<evidence type="ECO:0000256" key="1">
    <source>
        <dbReference type="SAM" id="Phobius"/>
    </source>
</evidence>